<keyword evidence="1" id="KW-0175">Coiled coil</keyword>
<feature type="coiled-coil region" evidence="1">
    <location>
        <begin position="36"/>
        <end position="63"/>
    </location>
</feature>
<evidence type="ECO:0000313" key="3">
    <source>
        <dbReference type="Proteomes" id="UP000054144"/>
    </source>
</evidence>
<reference evidence="2 3" key="1">
    <citation type="journal article" date="2015" name="Fungal Genet. Biol.">
        <title>Evolution of novel wood decay mechanisms in Agaricales revealed by the genome sequences of Fistulina hepatica and Cylindrobasidium torrendii.</title>
        <authorList>
            <person name="Floudas D."/>
            <person name="Held B.W."/>
            <person name="Riley R."/>
            <person name="Nagy L.G."/>
            <person name="Koehler G."/>
            <person name="Ransdell A.S."/>
            <person name="Younus H."/>
            <person name="Chow J."/>
            <person name="Chiniquy J."/>
            <person name="Lipzen A."/>
            <person name="Tritt A."/>
            <person name="Sun H."/>
            <person name="Haridas S."/>
            <person name="LaButti K."/>
            <person name="Ohm R.A."/>
            <person name="Kues U."/>
            <person name="Blanchette R.A."/>
            <person name="Grigoriev I.V."/>
            <person name="Minto R.E."/>
            <person name="Hibbett D.S."/>
        </authorList>
    </citation>
    <scope>NUCLEOTIDE SEQUENCE [LARGE SCALE GENOMIC DNA]</scope>
    <source>
        <strain evidence="2 3">ATCC 64428</strain>
    </source>
</reference>
<evidence type="ECO:0000256" key="1">
    <source>
        <dbReference type="SAM" id="Coils"/>
    </source>
</evidence>
<accession>A0A0D7AIS8</accession>
<organism evidence="2 3">
    <name type="scientific">Fistulina hepatica ATCC 64428</name>
    <dbReference type="NCBI Taxonomy" id="1128425"/>
    <lineage>
        <taxon>Eukaryota</taxon>
        <taxon>Fungi</taxon>
        <taxon>Dikarya</taxon>
        <taxon>Basidiomycota</taxon>
        <taxon>Agaricomycotina</taxon>
        <taxon>Agaricomycetes</taxon>
        <taxon>Agaricomycetidae</taxon>
        <taxon>Agaricales</taxon>
        <taxon>Fistulinaceae</taxon>
        <taxon>Fistulina</taxon>
    </lineage>
</organism>
<dbReference type="Proteomes" id="UP000054144">
    <property type="component" value="Unassembled WGS sequence"/>
</dbReference>
<dbReference type="AlphaFoldDB" id="A0A0D7AIS8"/>
<dbReference type="OrthoDB" id="5372507at2759"/>
<evidence type="ECO:0000313" key="2">
    <source>
        <dbReference type="EMBL" id="KIY51492.1"/>
    </source>
</evidence>
<protein>
    <submittedName>
        <fullName evidence="2">Uncharacterized protein</fullName>
    </submittedName>
</protein>
<sequence length="69" mass="8150">TLQDVITLHEENRRKERILQKKRAKIKAFQGLPPNLERAKEVLRAAQSEQHALSQLRERLLRQMVDHVS</sequence>
<dbReference type="EMBL" id="KN881650">
    <property type="protein sequence ID" value="KIY51492.1"/>
    <property type="molecule type" value="Genomic_DNA"/>
</dbReference>
<name>A0A0D7AIS8_9AGAR</name>
<gene>
    <name evidence="2" type="ORF">FISHEDRAFT_37036</name>
</gene>
<feature type="non-terminal residue" evidence="2">
    <location>
        <position position="1"/>
    </location>
</feature>
<proteinExistence type="predicted"/>
<keyword evidence="3" id="KW-1185">Reference proteome</keyword>